<evidence type="ECO:0000256" key="3">
    <source>
        <dbReference type="ARBA" id="ARBA00022692"/>
    </source>
</evidence>
<feature type="transmembrane region" description="Helical" evidence="7">
    <location>
        <begin position="72"/>
        <end position="91"/>
    </location>
</feature>
<dbReference type="OrthoDB" id="515887at2759"/>
<dbReference type="Proteomes" id="UP001152320">
    <property type="component" value="Chromosome 15"/>
</dbReference>
<dbReference type="PROSITE" id="PS50850">
    <property type="entry name" value="MFS"/>
    <property type="match status" value="1"/>
</dbReference>
<feature type="transmembrane region" description="Helical" evidence="7">
    <location>
        <begin position="301"/>
        <end position="318"/>
    </location>
</feature>
<feature type="region of interest" description="Disordered" evidence="6">
    <location>
        <begin position="565"/>
        <end position="597"/>
    </location>
</feature>
<keyword evidence="10" id="KW-1185">Reference proteome</keyword>
<reference evidence="9" key="1">
    <citation type="submission" date="2021-10" db="EMBL/GenBank/DDBJ databases">
        <title>Tropical sea cucumber genome reveals ecological adaptation and Cuvierian tubules defense mechanism.</title>
        <authorList>
            <person name="Chen T."/>
        </authorList>
    </citation>
    <scope>NUCLEOTIDE SEQUENCE</scope>
    <source>
        <strain evidence="9">Nanhai2018</strain>
        <tissue evidence="9">Muscle</tissue>
    </source>
</reference>
<feature type="domain" description="Major facilitator superfamily (MFS) profile" evidence="8">
    <location>
        <begin position="369"/>
        <end position="695"/>
    </location>
</feature>
<evidence type="ECO:0000256" key="1">
    <source>
        <dbReference type="ARBA" id="ARBA00004141"/>
    </source>
</evidence>
<feature type="transmembrane region" description="Helical" evidence="7">
    <location>
        <begin position="330"/>
        <end position="349"/>
    </location>
</feature>
<dbReference type="Pfam" id="PF12832">
    <property type="entry name" value="MFS_1_like"/>
    <property type="match status" value="1"/>
</dbReference>
<keyword evidence="4 7" id="KW-1133">Transmembrane helix</keyword>
<evidence type="ECO:0000256" key="7">
    <source>
        <dbReference type="SAM" id="Phobius"/>
    </source>
</evidence>
<protein>
    <submittedName>
        <fullName evidence="9">Major facilitator superfamily domain-containing protein 6</fullName>
    </submittedName>
</protein>
<comment type="subcellular location">
    <subcellularLocation>
        <location evidence="1">Membrane</location>
        <topology evidence="1">Multi-pass membrane protein</topology>
    </subcellularLocation>
</comment>
<feature type="transmembrane region" description="Helical" evidence="7">
    <location>
        <begin position="528"/>
        <end position="547"/>
    </location>
</feature>
<evidence type="ECO:0000256" key="2">
    <source>
        <dbReference type="ARBA" id="ARBA00005241"/>
    </source>
</evidence>
<dbReference type="PANTHER" id="PTHR16172">
    <property type="entry name" value="MAJOR FACILITATOR SUPERFAMILY DOMAIN-CONTAINING PROTEIN 6-LIKE"/>
    <property type="match status" value="1"/>
</dbReference>
<feature type="transmembrane region" description="Helical" evidence="7">
    <location>
        <begin position="257"/>
        <end position="281"/>
    </location>
</feature>
<evidence type="ECO:0000313" key="9">
    <source>
        <dbReference type="EMBL" id="KAJ8027915.1"/>
    </source>
</evidence>
<dbReference type="AlphaFoldDB" id="A0A9Q1GZY4"/>
<feature type="transmembrane region" description="Helical" evidence="7">
    <location>
        <begin position="401"/>
        <end position="422"/>
    </location>
</feature>
<keyword evidence="5 7" id="KW-0472">Membrane</keyword>
<dbReference type="PANTHER" id="PTHR16172:SF42">
    <property type="entry name" value="MAJOR FACILITATOR SUPERFAMILY (MFS) PROFILE DOMAIN-CONTAINING PROTEIN"/>
    <property type="match status" value="1"/>
</dbReference>
<feature type="transmembrane region" description="Helical" evidence="7">
    <location>
        <begin position="370"/>
        <end position="395"/>
    </location>
</feature>
<feature type="transmembrane region" description="Helical" evidence="7">
    <location>
        <begin position="434"/>
        <end position="453"/>
    </location>
</feature>
<proteinExistence type="inferred from homology"/>
<evidence type="ECO:0000313" key="10">
    <source>
        <dbReference type="Proteomes" id="UP001152320"/>
    </source>
</evidence>
<dbReference type="InterPro" id="IPR036259">
    <property type="entry name" value="MFS_trans_sf"/>
</dbReference>
<dbReference type="GO" id="GO:0022857">
    <property type="term" value="F:transmembrane transporter activity"/>
    <property type="evidence" value="ECO:0007669"/>
    <property type="project" value="InterPro"/>
</dbReference>
<organism evidence="9 10">
    <name type="scientific">Holothuria leucospilota</name>
    <name type="common">Black long sea cucumber</name>
    <name type="synonym">Mertensiothuria leucospilota</name>
    <dbReference type="NCBI Taxonomy" id="206669"/>
    <lineage>
        <taxon>Eukaryota</taxon>
        <taxon>Metazoa</taxon>
        <taxon>Echinodermata</taxon>
        <taxon>Eleutherozoa</taxon>
        <taxon>Echinozoa</taxon>
        <taxon>Holothuroidea</taxon>
        <taxon>Aspidochirotacea</taxon>
        <taxon>Aspidochirotida</taxon>
        <taxon>Holothuriidae</taxon>
        <taxon>Holothuria</taxon>
    </lineage>
</organism>
<dbReference type="InterPro" id="IPR020846">
    <property type="entry name" value="MFS_dom"/>
</dbReference>
<dbReference type="InterPro" id="IPR024989">
    <property type="entry name" value="MFS_assoc_dom"/>
</dbReference>
<feature type="transmembrane region" description="Helical" evidence="7">
    <location>
        <begin position="493"/>
        <end position="516"/>
    </location>
</feature>
<feature type="transmembrane region" description="Helical" evidence="7">
    <location>
        <begin position="44"/>
        <end position="63"/>
    </location>
</feature>
<dbReference type="InterPro" id="IPR051717">
    <property type="entry name" value="MFS_MFSD6"/>
</dbReference>
<evidence type="ECO:0000256" key="4">
    <source>
        <dbReference type="ARBA" id="ARBA00022989"/>
    </source>
</evidence>
<feature type="transmembrane region" description="Helical" evidence="7">
    <location>
        <begin position="12"/>
        <end position="32"/>
    </location>
</feature>
<evidence type="ECO:0000256" key="5">
    <source>
        <dbReference type="ARBA" id="ARBA00023136"/>
    </source>
</evidence>
<evidence type="ECO:0000256" key="6">
    <source>
        <dbReference type="SAM" id="MobiDB-lite"/>
    </source>
</evidence>
<comment type="caution">
    <text evidence="9">The sequence shown here is derived from an EMBL/GenBank/DDBJ whole genome shotgun (WGS) entry which is preliminary data.</text>
</comment>
<dbReference type="GO" id="GO:0016020">
    <property type="term" value="C:membrane"/>
    <property type="evidence" value="ECO:0007669"/>
    <property type="project" value="UniProtKB-SubCell"/>
</dbReference>
<keyword evidence="3 7" id="KW-0812">Transmembrane</keyword>
<evidence type="ECO:0000259" key="8">
    <source>
        <dbReference type="PROSITE" id="PS50850"/>
    </source>
</evidence>
<dbReference type="PROSITE" id="PS51257">
    <property type="entry name" value="PROKAR_LIPOPROTEIN"/>
    <property type="match status" value="1"/>
</dbReference>
<dbReference type="Gene3D" id="1.20.1250.20">
    <property type="entry name" value="MFS general substrate transporter like domains"/>
    <property type="match status" value="2"/>
</dbReference>
<accession>A0A9Q1GZY4</accession>
<sequence length="695" mass="77199">MEINRQQVLIRMIYFFYLAGLSCLMPYLPVFMRHKGLSESQIGLIRGAEAIALTLFTPMWGYVTDKTSRHKLVLILTITAATLFSFCILFIPSTIHPSACLSHSSCIFTDASFNINTDLATTMSLVSDNLSSTTSQFICNISSSGNIISTSNHPSCTSLASHLCDVDSISSQRFSSHPKQGADMCLWNSHPKDSSSCKKMILYEDIIYESTCYFCCLDKNVHSTSLCCNNTLVINRRTSNFGRIRWGRITSQVWGNWISFLLIAVLLLSSSLFRCSIFPILDVTSMELLEGSRIRYNKERLWGSVGWGLFALVSGVILDVIFSEDFASCFYLSLSLTSIATIAVGCLRFPAPAAGLHFRGLNPVMWRLEVTVFFSLALVMGFSFGIIGTYLLLYVEDLHGPFSLMGLTMTVSCLAEVPFLYISGTLTQHLGHHGILLVALVCYTLRFAGYSLIKAPWLVLPFELLHGITYGASWAGCSFYANHIAPPGLANTLLKIFTALYMGLGKGLGALAGGFVYEYLGPQLMFRVAALVSILSSLVYFFAVFLIRRRGTDYKQFIDTRDDVEEPSGSVQLDTHRRHENEEDPSATTNQPPLTIQGRKRSMHLPLTDIYQPENPLCLSIDQDQECLLSSEATPPELKVTRLEFQPPPDWLKGRSYGGADTTENKRELEVRLDAIGSETEARGGRRRGTLTSLV</sequence>
<gene>
    <name evidence="9" type="ORF">HOLleu_30008</name>
</gene>
<dbReference type="SUPFAM" id="SSF103473">
    <property type="entry name" value="MFS general substrate transporter"/>
    <property type="match status" value="1"/>
</dbReference>
<comment type="similarity">
    <text evidence="2">Belongs to the major facilitator superfamily. MFSD6 family.</text>
</comment>
<dbReference type="EMBL" id="JAIZAY010000015">
    <property type="protein sequence ID" value="KAJ8027915.1"/>
    <property type="molecule type" value="Genomic_DNA"/>
</dbReference>
<name>A0A9Q1GZY4_HOLLE</name>
<feature type="transmembrane region" description="Helical" evidence="7">
    <location>
        <begin position="459"/>
        <end position="481"/>
    </location>
</feature>